<dbReference type="PRINTS" id="PR00111">
    <property type="entry name" value="ABHYDROLASE"/>
</dbReference>
<dbReference type="SUPFAM" id="SSF53474">
    <property type="entry name" value="alpha/beta-Hydrolases"/>
    <property type="match status" value="1"/>
</dbReference>
<sequence length="265" mass="29288">MQLHVIDSGKDDRGEGVSHDTPPLVILHGLFGSADNWRSHIKQWQRSRRVLALDLRNHGRSGHQAGMQYEALAEDVMETLTPLNLGRFDLLGHSMGGKVAMTVARQHGEQLSHLIVADISPVSYGHGHDEIFAAMRAVERAEPGSRKAADDIMQEAIEIAATRQFLATNLVRDDDGIMRWRVGLDEISDGYPSIIAPPGGEGAFTGKALLLRGETSPYVRPSHREAIEAMMPNVRLETIEGAGHWLHAEQPKAFRDAVNRFLEET</sequence>
<dbReference type="PANTHER" id="PTHR46118">
    <property type="entry name" value="PROTEIN ABHD11"/>
    <property type="match status" value="1"/>
</dbReference>
<dbReference type="InterPro" id="IPR000639">
    <property type="entry name" value="Epox_hydrolase-like"/>
</dbReference>
<gene>
    <name evidence="3" type="ORF">GCM10009038_02960</name>
</gene>
<organism evidence="3 4">
    <name type="scientific">Salinicola rhizosphaerae</name>
    <dbReference type="NCBI Taxonomy" id="1443141"/>
    <lineage>
        <taxon>Bacteria</taxon>
        <taxon>Pseudomonadati</taxon>
        <taxon>Pseudomonadota</taxon>
        <taxon>Gammaproteobacteria</taxon>
        <taxon>Oceanospirillales</taxon>
        <taxon>Halomonadaceae</taxon>
        <taxon>Salinicola</taxon>
    </lineage>
</organism>
<dbReference type="Gene3D" id="3.40.50.1820">
    <property type="entry name" value="alpha/beta hydrolase"/>
    <property type="match status" value="1"/>
</dbReference>
<dbReference type="InterPro" id="IPR029058">
    <property type="entry name" value="AB_hydrolase_fold"/>
</dbReference>
<evidence type="ECO:0000256" key="1">
    <source>
        <dbReference type="ARBA" id="ARBA00022801"/>
    </source>
</evidence>
<name>A0ABQ3DTD4_9GAMM</name>
<feature type="domain" description="AB hydrolase-1" evidence="2">
    <location>
        <begin position="22"/>
        <end position="250"/>
    </location>
</feature>
<dbReference type="Proteomes" id="UP000646745">
    <property type="component" value="Unassembled WGS sequence"/>
</dbReference>
<evidence type="ECO:0000313" key="4">
    <source>
        <dbReference type="Proteomes" id="UP000646745"/>
    </source>
</evidence>
<protein>
    <submittedName>
        <fullName evidence="3">Esterase</fullName>
    </submittedName>
</protein>
<dbReference type="Pfam" id="PF00561">
    <property type="entry name" value="Abhydrolase_1"/>
    <property type="match status" value="1"/>
</dbReference>
<dbReference type="PRINTS" id="PR00412">
    <property type="entry name" value="EPOXHYDRLASE"/>
</dbReference>
<keyword evidence="4" id="KW-1185">Reference proteome</keyword>
<accession>A0ABQ3DTD4</accession>
<dbReference type="EMBL" id="BMZI01000001">
    <property type="protein sequence ID" value="GHB08852.1"/>
    <property type="molecule type" value="Genomic_DNA"/>
</dbReference>
<evidence type="ECO:0000313" key="3">
    <source>
        <dbReference type="EMBL" id="GHB08852.1"/>
    </source>
</evidence>
<comment type="caution">
    <text evidence="3">The sequence shown here is derived from an EMBL/GenBank/DDBJ whole genome shotgun (WGS) entry which is preliminary data.</text>
</comment>
<dbReference type="InterPro" id="IPR000073">
    <property type="entry name" value="AB_hydrolase_1"/>
</dbReference>
<proteinExistence type="predicted"/>
<evidence type="ECO:0000259" key="2">
    <source>
        <dbReference type="Pfam" id="PF00561"/>
    </source>
</evidence>
<dbReference type="PANTHER" id="PTHR46118:SF4">
    <property type="entry name" value="PROTEIN ABHD11"/>
    <property type="match status" value="1"/>
</dbReference>
<keyword evidence="1" id="KW-0378">Hydrolase</keyword>
<reference evidence="4" key="1">
    <citation type="journal article" date="2019" name="Int. J. Syst. Evol. Microbiol.">
        <title>The Global Catalogue of Microorganisms (GCM) 10K type strain sequencing project: providing services to taxonomists for standard genome sequencing and annotation.</title>
        <authorList>
            <consortium name="The Broad Institute Genomics Platform"/>
            <consortium name="The Broad Institute Genome Sequencing Center for Infectious Disease"/>
            <person name="Wu L."/>
            <person name="Ma J."/>
        </authorList>
    </citation>
    <scope>NUCLEOTIDE SEQUENCE [LARGE SCALE GENOMIC DNA]</scope>
    <source>
        <strain evidence="4">KCTC 32998</strain>
    </source>
</reference>
<dbReference type="RefSeq" id="WP_189442813.1">
    <property type="nucleotide sequence ID" value="NZ_BMZI01000001.1"/>
</dbReference>